<reference evidence="3" key="1">
    <citation type="submission" date="2024-02" db="EMBL/GenBank/DDBJ databases">
        <authorList>
            <consortium name="Clinical and Environmental Microbiology Branch: Whole genome sequencing antimicrobial resistance pathogens in the healthcare setting"/>
        </authorList>
    </citation>
    <scope>NUCLEOTIDE SEQUENCE</scope>
    <source>
        <strain evidence="3">2020QW-00022</strain>
    </source>
</reference>
<feature type="signal peptide" evidence="1">
    <location>
        <begin position="1"/>
        <end position="17"/>
    </location>
</feature>
<protein>
    <recommendedName>
        <fullName evidence="4">Type 1 fimbrial protein</fullName>
    </recommendedName>
</protein>
<evidence type="ECO:0008006" key="4">
    <source>
        <dbReference type="Google" id="ProtNLM"/>
    </source>
</evidence>
<gene>
    <name evidence="3" type="ORF">M0K77_003640</name>
    <name evidence="2" type="ORF">M0K77_RS18200</name>
</gene>
<comment type="caution">
    <text evidence="3">The sequence shown here is derived from an EMBL/GenBank/DDBJ whole genome shotgun (WGS) entry which is preliminary data.</text>
</comment>
<proteinExistence type="predicted"/>
<dbReference type="EMBL" id="ABEXCJ040000008">
    <property type="protein sequence ID" value="ELR5219097.1"/>
    <property type="molecule type" value="Genomic_DNA"/>
</dbReference>
<organism evidence="3">
    <name type="scientific">Providencia rettgeri</name>
    <dbReference type="NCBI Taxonomy" id="587"/>
    <lineage>
        <taxon>Bacteria</taxon>
        <taxon>Pseudomonadati</taxon>
        <taxon>Pseudomonadota</taxon>
        <taxon>Gammaproteobacteria</taxon>
        <taxon>Enterobacterales</taxon>
        <taxon>Morganellaceae</taxon>
        <taxon>Providencia</taxon>
    </lineage>
</organism>
<evidence type="ECO:0000313" key="3">
    <source>
        <dbReference type="EMBL" id="EMR4591284.1"/>
    </source>
</evidence>
<dbReference type="OrthoDB" id="6456953at2"/>
<dbReference type="EMBL" id="ABEXCJ050000008">
    <property type="protein sequence ID" value="EMR4591284.1"/>
    <property type="molecule type" value="Genomic_DNA"/>
</dbReference>
<dbReference type="RefSeq" id="WP_125892053.1">
    <property type="nucleotide sequence ID" value="NZ_RHRR02000001.1"/>
</dbReference>
<dbReference type="AlphaFoldDB" id="A0A3R8VYW7"/>
<sequence>MKLHHLALWILAMPAFSAELPLQTTGTLYVHARLVTAPCQPKVTIQRDVSHVNSTVYQLNVSFIHCLPTAYNQTWSPFTLKFAGQRYLASTLNTSKNMMFSLPTGRSTHRLEMIYD</sequence>
<keyword evidence="1" id="KW-0732">Signal</keyword>
<feature type="chain" id="PRO_5042366609" description="Type 1 fimbrial protein" evidence="1">
    <location>
        <begin position="18"/>
        <end position="116"/>
    </location>
</feature>
<evidence type="ECO:0000256" key="1">
    <source>
        <dbReference type="SAM" id="SignalP"/>
    </source>
</evidence>
<evidence type="ECO:0000313" key="2">
    <source>
        <dbReference type="EMBL" id="ELR5219097.1"/>
    </source>
</evidence>
<name>A0A3R8VYW7_PRORE</name>
<accession>A0A3R8VYW7</accession>